<dbReference type="AlphaFoldDB" id="A0A371GMM3"/>
<evidence type="ECO:0000256" key="1">
    <source>
        <dbReference type="SAM" id="MobiDB-lite"/>
    </source>
</evidence>
<organism evidence="2 3">
    <name type="scientific">Mucuna pruriens</name>
    <name type="common">Velvet bean</name>
    <name type="synonym">Dolichos pruriens</name>
    <dbReference type="NCBI Taxonomy" id="157652"/>
    <lineage>
        <taxon>Eukaryota</taxon>
        <taxon>Viridiplantae</taxon>
        <taxon>Streptophyta</taxon>
        <taxon>Embryophyta</taxon>
        <taxon>Tracheophyta</taxon>
        <taxon>Spermatophyta</taxon>
        <taxon>Magnoliopsida</taxon>
        <taxon>eudicotyledons</taxon>
        <taxon>Gunneridae</taxon>
        <taxon>Pentapetalae</taxon>
        <taxon>rosids</taxon>
        <taxon>fabids</taxon>
        <taxon>Fabales</taxon>
        <taxon>Fabaceae</taxon>
        <taxon>Papilionoideae</taxon>
        <taxon>50 kb inversion clade</taxon>
        <taxon>NPAAA clade</taxon>
        <taxon>indigoferoid/millettioid clade</taxon>
        <taxon>Phaseoleae</taxon>
        <taxon>Mucuna</taxon>
    </lineage>
</organism>
<proteinExistence type="predicted"/>
<feature type="non-terminal residue" evidence="2">
    <location>
        <position position="1"/>
    </location>
</feature>
<dbReference type="Proteomes" id="UP000257109">
    <property type="component" value="Unassembled WGS sequence"/>
</dbReference>
<feature type="region of interest" description="Disordered" evidence="1">
    <location>
        <begin position="50"/>
        <end position="69"/>
    </location>
</feature>
<reference evidence="2" key="1">
    <citation type="submission" date="2018-05" db="EMBL/GenBank/DDBJ databases">
        <title>Draft genome of Mucuna pruriens seed.</title>
        <authorList>
            <person name="Nnadi N.E."/>
            <person name="Vos R."/>
            <person name="Hasami M.H."/>
            <person name="Devisetty U.K."/>
            <person name="Aguiy J.C."/>
        </authorList>
    </citation>
    <scope>NUCLEOTIDE SEQUENCE [LARGE SCALE GENOMIC DNA]</scope>
    <source>
        <strain evidence="2">JCA_2017</strain>
    </source>
</reference>
<gene>
    <name evidence="2" type="ORF">CR513_26220</name>
</gene>
<evidence type="ECO:0000313" key="2">
    <source>
        <dbReference type="EMBL" id="RDX91750.1"/>
    </source>
</evidence>
<comment type="caution">
    <text evidence="2">The sequence shown here is derived from an EMBL/GenBank/DDBJ whole genome shotgun (WGS) entry which is preliminary data.</text>
</comment>
<name>A0A371GMM3_MUCPR</name>
<protein>
    <submittedName>
        <fullName evidence="2">Uncharacterized protein</fullName>
    </submittedName>
</protein>
<evidence type="ECO:0000313" key="3">
    <source>
        <dbReference type="Proteomes" id="UP000257109"/>
    </source>
</evidence>
<keyword evidence="3" id="KW-1185">Reference proteome</keyword>
<dbReference type="EMBL" id="QJKJ01005043">
    <property type="protein sequence ID" value="RDX91750.1"/>
    <property type="molecule type" value="Genomic_DNA"/>
</dbReference>
<sequence>MGKLTEISGVRDRIMHIRNIVAQFNGLECSKGEKIDNGKGQEDELNHLWEKNKKNQAKNKDCVKEKQTN</sequence>
<accession>A0A371GMM3</accession>